<reference evidence="2" key="3">
    <citation type="journal article" date="2000" name="Genome Res.">
        <title>RIKEN integrated sequence analysis (RISA) system--384-format sequencing pipeline with 384 multicapillary sequencer.</title>
        <authorList>
            <person name="Shibata K."/>
            <person name="Itoh M."/>
            <person name="Aizawa K."/>
            <person name="Nagaoka S."/>
            <person name="Sasaki N."/>
            <person name="Carninci P."/>
            <person name="Konno H."/>
            <person name="Akiyama J."/>
            <person name="Nishi K."/>
            <person name="Kitsunai T."/>
            <person name="Tashiro H."/>
            <person name="Itoh M."/>
            <person name="Sumi N."/>
            <person name="Ishii Y."/>
            <person name="Nakamura S."/>
            <person name="Hazama M."/>
            <person name="Nishine T."/>
            <person name="Harada A."/>
            <person name="Yamamoto R."/>
            <person name="Matsumoto H."/>
            <person name="Sakaguchi S."/>
            <person name="Ikegami T."/>
            <person name="Kashiwagi K."/>
            <person name="Fujiwake S."/>
            <person name="Inoue K."/>
            <person name="Togawa Y."/>
            <person name="Izawa M."/>
            <person name="Ohara E."/>
            <person name="Watahiki M."/>
            <person name="Yoneda Y."/>
            <person name="Ishikawa T."/>
            <person name="Ozawa K."/>
            <person name="Tanaka T."/>
            <person name="Matsuura S."/>
            <person name="Kawai J."/>
            <person name="Okazaki Y."/>
            <person name="Muramatsu M."/>
            <person name="Inoue Y."/>
            <person name="Kira A."/>
            <person name="Hayashizaki Y."/>
        </authorList>
    </citation>
    <scope>NUCLEOTIDE SEQUENCE</scope>
    <source>
        <strain evidence="2">C57BL/6J</strain>
        <tissue evidence="2">Liver</tissue>
    </source>
</reference>
<protein>
    <submittedName>
        <fullName evidence="2">Uncharacterized protein</fullName>
    </submittedName>
</protein>
<reference evidence="2" key="7">
    <citation type="journal article" date="2005" name="Science">
        <title>The Transcriptional Landscape of the Mammalian Genome.</title>
        <authorList>
            <consortium name="The FANTOM Consortium"/>
            <consortium name="Riken Genome Exploration Research Group and Genome Science Group (Genome Network Project Core Group)"/>
        </authorList>
    </citation>
    <scope>NUCLEOTIDE SEQUENCE</scope>
    <source>
        <strain evidence="2">C57BL/6J</strain>
        <tissue evidence="2">Liver</tissue>
    </source>
</reference>
<sequence length="101" mass="12036">MRWKLTQQNNTLCTRLNTFAVLLCPCHYVYNKSKKYSFMLEPIQAEYPFSEMLGIRTHSNFVFFFPISICLVFVLVFVVVVLVFVYQLSRRNKKTSEYQMS</sequence>
<feature type="transmembrane region" description="Helical" evidence="1">
    <location>
        <begin position="61"/>
        <end position="86"/>
    </location>
</feature>
<reference evidence="2" key="2">
    <citation type="journal article" date="2000" name="Genome Res.">
        <title>Normalization and subtraction of cap-trapper-selected cDNAs to prepare full-length cDNA libraries for rapid discovery of new genes.</title>
        <authorList>
            <person name="Carninci P."/>
            <person name="Shibata Y."/>
            <person name="Hayatsu N."/>
            <person name="Sugahara Y."/>
            <person name="Shibata K."/>
            <person name="Itoh M."/>
            <person name="Konno H."/>
            <person name="Okazaki Y."/>
            <person name="Muramatsu M."/>
            <person name="Hayashizaki Y."/>
        </authorList>
    </citation>
    <scope>NUCLEOTIDE SEQUENCE</scope>
    <source>
        <strain evidence="2">C57BL/6J</strain>
        <tissue evidence="2">Liver</tissue>
    </source>
</reference>
<keyword evidence="1" id="KW-0812">Transmembrane</keyword>
<accession>Q8C7G7</accession>
<reference evidence="2" key="1">
    <citation type="journal article" date="1999" name="Methods Enzymol.">
        <title>High-efficiency full-length cDNA cloning.</title>
        <authorList>
            <person name="Carninci P."/>
            <person name="Hayashizaki Y."/>
        </authorList>
    </citation>
    <scope>NUCLEOTIDE SEQUENCE</scope>
    <source>
        <strain evidence="2">C57BL/6J</strain>
        <tissue evidence="2">Liver</tissue>
    </source>
</reference>
<dbReference type="AlphaFoldDB" id="Q8C7G7"/>
<name>Q8C7G7_MOUSE</name>
<keyword evidence="1" id="KW-0472">Membrane</keyword>
<evidence type="ECO:0000313" key="2">
    <source>
        <dbReference type="EMBL" id="BAC34159.1"/>
    </source>
</evidence>
<keyword evidence="1" id="KW-1133">Transmembrane helix</keyword>
<proteinExistence type="evidence at transcript level"/>
<reference evidence="2" key="8">
    <citation type="journal article" date="2005" name="Science">
        <title>Antisense Transcription in the Mammalian Transcriptome.</title>
        <authorList>
            <consortium name="RIKEN Genome Exploration Research Group and Genome Science Group (Genome Network Project Core Group) and the FANTOM Consortium"/>
        </authorList>
    </citation>
    <scope>NUCLEOTIDE SEQUENCE</scope>
    <source>
        <strain evidence="2">C57BL/6J</strain>
        <tissue evidence="2">Liver</tissue>
    </source>
</reference>
<reference evidence="2" key="6">
    <citation type="journal article" date="2002" name="Nature">
        <title>Analysis of the mouse transcriptome based on functional annotation of 60,770 full-length cDNAs.</title>
        <authorList>
            <consortium name="The FANTOM Consortium and the RIKEN Genome Exploration Research Group Phase I and II Team"/>
        </authorList>
    </citation>
    <scope>NUCLEOTIDE SEQUENCE</scope>
    <source>
        <strain evidence="2">C57BL/6J</strain>
        <tissue evidence="2">Liver</tissue>
    </source>
</reference>
<organism evidence="2">
    <name type="scientific">Mus musculus</name>
    <name type="common">Mouse</name>
    <dbReference type="NCBI Taxonomy" id="10090"/>
    <lineage>
        <taxon>Eukaryota</taxon>
        <taxon>Metazoa</taxon>
        <taxon>Chordata</taxon>
        <taxon>Craniata</taxon>
        <taxon>Vertebrata</taxon>
        <taxon>Euteleostomi</taxon>
        <taxon>Mammalia</taxon>
        <taxon>Eutheria</taxon>
        <taxon>Euarchontoglires</taxon>
        <taxon>Glires</taxon>
        <taxon>Rodentia</taxon>
        <taxon>Myomorpha</taxon>
        <taxon>Muroidea</taxon>
        <taxon>Muridae</taxon>
        <taxon>Murinae</taxon>
        <taxon>Mus</taxon>
        <taxon>Mus</taxon>
    </lineage>
</organism>
<dbReference type="EMBL" id="AK050275">
    <property type="protein sequence ID" value="BAC34159.1"/>
    <property type="molecule type" value="mRNA"/>
</dbReference>
<evidence type="ECO:0000256" key="1">
    <source>
        <dbReference type="SAM" id="Phobius"/>
    </source>
</evidence>
<feature type="transmembrane region" description="Helical" evidence="1">
    <location>
        <begin position="12"/>
        <end position="30"/>
    </location>
</feature>
<reference evidence="2" key="4">
    <citation type="journal article" date="2001" name="Nature">
        <title>Functional annotation of a full-length mouse cDNA collection.</title>
        <authorList>
            <consortium name="The RIKEN Genome Exploration Research Group Phase II Team and the FANTOM Consortium"/>
        </authorList>
    </citation>
    <scope>NUCLEOTIDE SEQUENCE</scope>
    <source>
        <strain evidence="2">C57BL/6J</strain>
        <tissue evidence="2">Liver</tissue>
    </source>
</reference>
<reference evidence="2" key="5">
    <citation type="submission" date="2001-07" db="EMBL/GenBank/DDBJ databases">
        <authorList>
            <person name="Adachi J."/>
            <person name="Aizawa K."/>
            <person name="Akimura T."/>
            <person name="Arakawa T."/>
            <person name="Bono H."/>
            <person name="Carninci P."/>
            <person name="Fukuda S."/>
            <person name="Furuno M."/>
            <person name="Hanagaki T."/>
            <person name="Hara A."/>
            <person name="Hashizume W."/>
            <person name="Hayashida K."/>
            <person name="Hayatsu N."/>
            <person name="Hiramoto K."/>
            <person name="Hiraoka T."/>
            <person name="Hirozane T."/>
            <person name="Hori F."/>
            <person name="Imotani K."/>
            <person name="Ishii Y."/>
            <person name="Itoh M."/>
            <person name="Kagawa I."/>
            <person name="Kasukawa T."/>
            <person name="Katoh H."/>
            <person name="Kawai J."/>
            <person name="Kojima Y."/>
            <person name="Kondo S."/>
            <person name="Konno H."/>
            <person name="Kouda M."/>
            <person name="Koya S."/>
            <person name="Kurihara C."/>
            <person name="Matsuyama T."/>
            <person name="Miyazaki A."/>
            <person name="Murata M."/>
            <person name="Nakamura M."/>
            <person name="Nishi K."/>
            <person name="Nomura K."/>
            <person name="Numazaki R."/>
            <person name="Ohno M."/>
            <person name="Ohsato N."/>
            <person name="Okazaki Y."/>
            <person name="Saito R."/>
            <person name="Saitoh H."/>
            <person name="Sakai C."/>
            <person name="Sakai K."/>
            <person name="Sakazume N."/>
            <person name="Sano H."/>
            <person name="Sasaki D."/>
            <person name="Shibata K."/>
            <person name="Shinagawa A."/>
            <person name="Shiraki T."/>
            <person name="Sogabe Y."/>
            <person name="Tagami M."/>
            <person name="Tagawa A."/>
            <person name="Takahashi F."/>
            <person name="Takaku-Akahira S."/>
            <person name="Takeda Y."/>
            <person name="Tanaka T."/>
            <person name="Tomaru A."/>
            <person name="Toya T."/>
            <person name="Yasunishi A."/>
            <person name="Muramatsu M."/>
            <person name="Hayashizaki Y."/>
        </authorList>
    </citation>
    <scope>NUCLEOTIDE SEQUENCE</scope>
    <source>
        <strain evidence="2">C57BL/6J</strain>
        <tissue evidence="2">Liver</tissue>
    </source>
</reference>